<feature type="repeat" description="TPR" evidence="8">
    <location>
        <begin position="203"/>
        <end position="236"/>
    </location>
</feature>
<dbReference type="PANTHER" id="PTHR46630:SF1">
    <property type="entry name" value="TETRATRICOPEPTIDE REPEAT PROTEIN 29"/>
    <property type="match status" value="1"/>
</dbReference>
<dbReference type="InterPro" id="IPR011990">
    <property type="entry name" value="TPR-like_helical_dom_sf"/>
</dbReference>
<reference evidence="12 13" key="1">
    <citation type="submission" date="2022-10" db="EMBL/GenBank/DDBJ databases">
        <title>Comparative genomics and taxonomic characterization of three novel marine species of genus Reichenbachiella exhibiting antioxidant and polysaccharide degradation activities.</title>
        <authorList>
            <person name="Muhammad N."/>
            <person name="Lee Y.-J."/>
            <person name="Ko J."/>
            <person name="Kim S.-G."/>
        </authorList>
    </citation>
    <scope>NUCLEOTIDE SEQUENCE [LARGE SCALE GENOMIC DNA]</scope>
    <source>
        <strain evidence="12 13">ABR2-5</strain>
    </source>
</reference>
<comment type="similarity">
    <text evidence="7">Belongs to the Rap family.</text>
</comment>
<dbReference type="EC" id="2.7.13.3" evidence="3"/>
<keyword evidence="9" id="KW-0175">Coiled coil</keyword>
<accession>A0ABT3CN74</accession>
<evidence type="ECO:0000256" key="1">
    <source>
        <dbReference type="ARBA" id="ARBA00000085"/>
    </source>
</evidence>
<evidence type="ECO:0000256" key="4">
    <source>
        <dbReference type="ARBA" id="ARBA00022490"/>
    </source>
</evidence>
<name>A0ABT3CN74_9BACT</name>
<organism evidence="12 13">
    <name type="scientific">Reichenbachiella ulvae</name>
    <dbReference type="NCBI Taxonomy" id="2980104"/>
    <lineage>
        <taxon>Bacteria</taxon>
        <taxon>Pseudomonadati</taxon>
        <taxon>Bacteroidota</taxon>
        <taxon>Cytophagia</taxon>
        <taxon>Cytophagales</taxon>
        <taxon>Reichenbachiellaceae</taxon>
        <taxon>Reichenbachiella</taxon>
    </lineage>
</organism>
<dbReference type="InterPro" id="IPR051476">
    <property type="entry name" value="Bac_ResReg_Asp_Phosphatase"/>
</dbReference>
<keyword evidence="13" id="KW-1185">Reference proteome</keyword>
<gene>
    <name evidence="12" type="ORF">N7U62_00785</name>
</gene>
<evidence type="ECO:0000256" key="5">
    <source>
        <dbReference type="ARBA" id="ARBA00022737"/>
    </source>
</evidence>
<feature type="coiled-coil region" evidence="9">
    <location>
        <begin position="386"/>
        <end position="424"/>
    </location>
</feature>
<evidence type="ECO:0000256" key="3">
    <source>
        <dbReference type="ARBA" id="ARBA00012438"/>
    </source>
</evidence>
<dbReference type="PROSITE" id="PS50005">
    <property type="entry name" value="TPR"/>
    <property type="match status" value="3"/>
</dbReference>
<keyword evidence="4" id="KW-0963">Cytoplasm</keyword>
<evidence type="ECO:0000313" key="12">
    <source>
        <dbReference type="EMBL" id="MCV9385173.1"/>
    </source>
</evidence>
<comment type="catalytic activity">
    <reaction evidence="1">
        <text>ATP + protein L-histidine = ADP + protein N-phospho-L-histidine.</text>
        <dbReference type="EC" id="2.7.13.3"/>
    </reaction>
</comment>
<evidence type="ECO:0000256" key="7">
    <source>
        <dbReference type="ARBA" id="ARBA00038253"/>
    </source>
</evidence>
<dbReference type="Proteomes" id="UP001300692">
    <property type="component" value="Unassembled WGS sequence"/>
</dbReference>
<feature type="repeat" description="TPR" evidence="8">
    <location>
        <begin position="163"/>
        <end position="196"/>
    </location>
</feature>
<evidence type="ECO:0000256" key="6">
    <source>
        <dbReference type="ARBA" id="ARBA00022803"/>
    </source>
</evidence>
<dbReference type="InterPro" id="IPR003661">
    <property type="entry name" value="HisK_dim/P_dom"/>
</dbReference>
<dbReference type="CDD" id="cd00082">
    <property type="entry name" value="HisKA"/>
    <property type="match status" value="1"/>
</dbReference>
<sequence>MSAALFGLLLYTVNFFGNTEIPVTKTDSLNVQLDTIVNVEQRVDVLKLLVDEEIETDPETALPYLEELLEIGKENNDIILIADTHNQIGYLWFKVSKLQQSTEHYFKALDYLEDKPDHYALLCRINNNIAWNFQQQHDYQRALEYYNIGEKFCKKSDEIAMVAHLLNNKAVVYKNLRQYDTALKLIGQAMTLNKKNGDVQRELHNLNNMGVIYLEQGRYNQANKYFKQALKMNHERKDYHEATNNLMNLGRSFYQQGKYEAAEDTLKHALNLSEITRSIPQKEEILFDLYEVKREQKEFEEALSFFKQYHDLEDSLFKRGQYTDLIELEAKYKVAQKERVLQESQNQLLKQRFISTMYLVALFFAAVLIGFLIWVYSSKKRNERKLIALYMEIDQQNEKIQSINQNLEKTVNKRTKVIQEQNNQLREFAFMNSHNIRRPLSNILGLLSLLAEETEQENVKELTRLAKESAAEMDQIIKDVNQQLKEGEL</sequence>
<keyword evidence="10" id="KW-0812">Transmembrane</keyword>
<dbReference type="SMART" id="SM00028">
    <property type="entry name" value="TPR"/>
    <property type="match status" value="6"/>
</dbReference>
<keyword evidence="6 8" id="KW-0802">TPR repeat</keyword>
<comment type="subcellular location">
    <subcellularLocation>
        <location evidence="2">Cytoplasm</location>
    </subcellularLocation>
</comment>
<evidence type="ECO:0000256" key="8">
    <source>
        <dbReference type="PROSITE-ProRule" id="PRU00339"/>
    </source>
</evidence>
<dbReference type="SUPFAM" id="SSF48452">
    <property type="entry name" value="TPR-like"/>
    <property type="match status" value="2"/>
</dbReference>
<evidence type="ECO:0000256" key="2">
    <source>
        <dbReference type="ARBA" id="ARBA00004496"/>
    </source>
</evidence>
<feature type="transmembrane region" description="Helical" evidence="10">
    <location>
        <begin position="353"/>
        <end position="376"/>
    </location>
</feature>
<dbReference type="Pfam" id="PF00512">
    <property type="entry name" value="HisKA"/>
    <property type="match status" value="1"/>
</dbReference>
<evidence type="ECO:0000259" key="11">
    <source>
        <dbReference type="Pfam" id="PF00512"/>
    </source>
</evidence>
<dbReference type="PANTHER" id="PTHR46630">
    <property type="entry name" value="TETRATRICOPEPTIDE REPEAT PROTEIN 29"/>
    <property type="match status" value="1"/>
</dbReference>
<dbReference type="PROSITE" id="PS50293">
    <property type="entry name" value="TPR_REGION"/>
    <property type="match status" value="1"/>
</dbReference>
<proteinExistence type="inferred from homology"/>
<dbReference type="InterPro" id="IPR036097">
    <property type="entry name" value="HisK_dim/P_sf"/>
</dbReference>
<evidence type="ECO:0000256" key="9">
    <source>
        <dbReference type="SAM" id="Coils"/>
    </source>
</evidence>
<dbReference type="SUPFAM" id="SSF47384">
    <property type="entry name" value="Homodimeric domain of signal transducing histidine kinase"/>
    <property type="match status" value="1"/>
</dbReference>
<evidence type="ECO:0000313" key="13">
    <source>
        <dbReference type="Proteomes" id="UP001300692"/>
    </source>
</evidence>
<dbReference type="InterPro" id="IPR019734">
    <property type="entry name" value="TPR_rpt"/>
</dbReference>
<dbReference type="Gene3D" id="1.10.287.130">
    <property type="match status" value="1"/>
</dbReference>
<keyword evidence="10" id="KW-1133">Transmembrane helix</keyword>
<feature type="repeat" description="TPR" evidence="8">
    <location>
        <begin position="243"/>
        <end position="276"/>
    </location>
</feature>
<dbReference type="RefSeq" id="WP_264135966.1">
    <property type="nucleotide sequence ID" value="NZ_JAOYOD010000001.1"/>
</dbReference>
<dbReference type="Pfam" id="PF13374">
    <property type="entry name" value="TPR_10"/>
    <property type="match status" value="1"/>
</dbReference>
<dbReference type="EMBL" id="JAOYOD010000001">
    <property type="protein sequence ID" value="MCV9385173.1"/>
    <property type="molecule type" value="Genomic_DNA"/>
</dbReference>
<keyword evidence="10" id="KW-0472">Membrane</keyword>
<dbReference type="Pfam" id="PF13424">
    <property type="entry name" value="TPR_12"/>
    <property type="match status" value="1"/>
</dbReference>
<feature type="domain" description="Signal transduction histidine kinase dimerisation/phosphoacceptor" evidence="11">
    <location>
        <begin position="425"/>
        <end position="481"/>
    </location>
</feature>
<evidence type="ECO:0000256" key="10">
    <source>
        <dbReference type="SAM" id="Phobius"/>
    </source>
</evidence>
<comment type="caution">
    <text evidence="12">The sequence shown here is derived from an EMBL/GenBank/DDBJ whole genome shotgun (WGS) entry which is preliminary data.</text>
</comment>
<protein>
    <recommendedName>
        <fullName evidence="3">histidine kinase</fullName>
        <ecNumber evidence="3">2.7.13.3</ecNumber>
    </recommendedName>
</protein>
<dbReference type="Gene3D" id="1.25.40.10">
    <property type="entry name" value="Tetratricopeptide repeat domain"/>
    <property type="match status" value="2"/>
</dbReference>
<keyword evidence="5" id="KW-0677">Repeat</keyword>